<keyword evidence="1" id="KW-1133">Transmembrane helix</keyword>
<keyword evidence="1" id="KW-0472">Membrane</keyword>
<dbReference type="AlphaFoldDB" id="A0A9W4X7R1"/>
<sequence>MSTFLLIILAFFSTLVGIFGDTYDKAKKGWRRLRLTGYLTILIALFSGILLTINALEEQIQKQERTIRANDEIRLILLNCRISVYSGQNRKGNIEDVELELLRQGKSLEESLTYYHDVLPIELQNDLRYLKIKLVDGQKWGPKDHRLAHLREKLESLAKKMNDKSFEETGLIDDNLQNEPIDY</sequence>
<reference evidence="2" key="1">
    <citation type="submission" date="2022-09" db="EMBL/GenBank/DDBJ databases">
        <authorList>
            <person name="Duchaud E."/>
        </authorList>
    </citation>
    <scope>NUCLEOTIDE SEQUENCE</scope>
    <source>
        <strain evidence="2">TRV642</strain>
    </source>
</reference>
<evidence type="ECO:0000313" key="2">
    <source>
        <dbReference type="EMBL" id="CAI2768618.1"/>
    </source>
</evidence>
<keyword evidence="1" id="KW-0812">Transmembrane</keyword>
<name>A0A9W4X7R1_9FLAO</name>
<dbReference type="Proteomes" id="UP001152749">
    <property type="component" value="Chromosome"/>
</dbReference>
<evidence type="ECO:0000256" key="1">
    <source>
        <dbReference type="SAM" id="Phobius"/>
    </source>
</evidence>
<protein>
    <submittedName>
        <fullName evidence="2">Uncharacterized protein</fullName>
    </submittedName>
</protein>
<dbReference type="EMBL" id="OX336425">
    <property type="protein sequence ID" value="CAI2768618.1"/>
    <property type="molecule type" value="Genomic_DNA"/>
</dbReference>
<gene>
    <name evidence="2" type="ORF">TRV642_3876</name>
</gene>
<evidence type="ECO:0000313" key="3">
    <source>
        <dbReference type="Proteomes" id="UP001152749"/>
    </source>
</evidence>
<feature type="transmembrane region" description="Helical" evidence="1">
    <location>
        <begin position="36"/>
        <end position="56"/>
    </location>
</feature>
<organism evidence="2 3">
    <name type="scientific">Flavobacterium collinsii</name>
    <dbReference type="NCBI Taxonomy" id="1114861"/>
    <lineage>
        <taxon>Bacteria</taxon>
        <taxon>Pseudomonadati</taxon>
        <taxon>Bacteroidota</taxon>
        <taxon>Flavobacteriia</taxon>
        <taxon>Flavobacteriales</taxon>
        <taxon>Flavobacteriaceae</taxon>
        <taxon>Flavobacterium</taxon>
    </lineage>
</organism>
<accession>A0A9W4X7R1</accession>
<proteinExistence type="predicted"/>
<dbReference type="RefSeq" id="WP_263361201.1">
    <property type="nucleotide sequence ID" value="NZ_OX336425.1"/>
</dbReference>
<dbReference type="KEGG" id="fcs:TRV642_3876"/>